<dbReference type="EMBL" id="CYKH01002227">
    <property type="protein sequence ID" value="CUG94234.1"/>
    <property type="molecule type" value="Genomic_DNA"/>
</dbReference>
<dbReference type="GO" id="GO:0016757">
    <property type="term" value="F:glycosyltransferase activity"/>
    <property type="evidence" value="ECO:0007669"/>
    <property type="project" value="InterPro"/>
</dbReference>
<evidence type="ECO:0000256" key="1">
    <source>
        <dbReference type="SAM" id="SignalP"/>
    </source>
</evidence>
<feature type="domain" description="Glycosyltransferase 61 catalytic" evidence="2">
    <location>
        <begin position="330"/>
        <end position="539"/>
    </location>
</feature>
<dbReference type="Proteomes" id="UP000051952">
    <property type="component" value="Unassembled WGS sequence"/>
</dbReference>
<sequence length="610" mass="66567">MSKCLRTFVTTLLLVALVAQSNPAVYERHCSVMIQFAQQAAAAFNSGDNTAASHFIESVHKAYTAAVALFPDEPQAHLNMAVFLSNTHKYDEAIAKFELAKTKIGGNRQAEMQIQLGIRRAKFQKYSKFRDEAYQQGKGDIPQAYDWALKQLSVTMDPQRVNHDVATIEVMMCEYNETLCGKSVTHFKGAAYGCQGHYLQGRMPEGKRRMSCLHSHLCIGNFTKMKEFTRIEEIVELHRDFATTGEPNGVFLNYIGDGVTVHGPDGVLTFDEEGHCNIALTNPDVYTNIARSLPVKSPNGEKPFPEGPPSVTIDDGRHVLLLTQFSGAAFYHWMCEALPRLLAARTWLPNFDSYTLLVPAFPNGVVPRFIDATFQSLFPEITNERRGHRDVSYAKENAVAITYHSQPCPATTDSSSATEASSPSTHCSSLAHPALLSNARDALVKALPPIAAGEGTKKKPYVLVAGRDKDITMRNFDAEGLVAAIKQVATATHDVILFESSKQSLLESLALFHGAAVVVGVHGGALANIMACTETTSLVEIGFNTIGAQHYKHVAGALGMPYRRVRVNPDPLQRAIGSPEVTFDVSLVQDAVAASLKESSSPAVADRDEL</sequence>
<gene>
    <name evidence="3" type="ORF">BSAL_47165</name>
</gene>
<evidence type="ECO:0000313" key="3">
    <source>
        <dbReference type="EMBL" id="CUG94234.1"/>
    </source>
</evidence>
<dbReference type="AlphaFoldDB" id="A0A0S4JTT3"/>
<dbReference type="InterPro" id="IPR049625">
    <property type="entry name" value="Glyco_transf_61_cat"/>
</dbReference>
<dbReference type="VEuPathDB" id="TriTrypDB:BSAL_47165"/>
<protein>
    <recommendedName>
        <fullName evidence="2">Glycosyltransferase 61 catalytic domain-containing protein</fullName>
    </recommendedName>
</protein>
<name>A0A0S4JTT3_BODSA</name>
<dbReference type="SUPFAM" id="SSF48452">
    <property type="entry name" value="TPR-like"/>
    <property type="match status" value="1"/>
</dbReference>
<dbReference type="Pfam" id="PF04577">
    <property type="entry name" value="Glyco_transf_61"/>
    <property type="match status" value="1"/>
</dbReference>
<keyword evidence="1" id="KW-0732">Signal</keyword>
<accession>A0A0S4JTT3</accession>
<proteinExistence type="predicted"/>
<organism evidence="3 4">
    <name type="scientific">Bodo saltans</name>
    <name type="common">Flagellated protozoan</name>
    <dbReference type="NCBI Taxonomy" id="75058"/>
    <lineage>
        <taxon>Eukaryota</taxon>
        <taxon>Discoba</taxon>
        <taxon>Euglenozoa</taxon>
        <taxon>Kinetoplastea</taxon>
        <taxon>Metakinetoplastina</taxon>
        <taxon>Eubodonida</taxon>
        <taxon>Bodonidae</taxon>
        <taxon>Bodo</taxon>
    </lineage>
</organism>
<feature type="signal peptide" evidence="1">
    <location>
        <begin position="1"/>
        <end position="23"/>
    </location>
</feature>
<dbReference type="OMA" id="IMACTET"/>
<feature type="chain" id="PRO_5006622717" description="Glycosyltransferase 61 catalytic domain-containing protein" evidence="1">
    <location>
        <begin position="24"/>
        <end position="610"/>
    </location>
</feature>
<reference evidence="4" key="1">
    <citation type="submission" date="2015-09" db="EMBL/GenBank/DDBJ databases">
        <authorList>
            <consortium name="Pathogen Informatics"/>
        </authorList>
    </citation>
    <scope>NUCLEOTIDE SEQUENCE [LARGE SCALE GENOMIC DNA]</scope>
    <source>
        <strain evidence="4">Lake Konstanz</strain>
    </source>
</reference>
<evidence type="ECO:0000313" key="4">
    <source>
        <dbReference type="Proteomes" id="UP000051952"/>
    </source>
</evidence>
<dbReference type="InterPro" id="IPR011990">
    <property type="entry name" value="TPR-like_helical_dom_sf"/>
</dbReference>
<keyword evidence="4" id="KW-1185">Reference proteome</keyword>
<evidence type="ECO:0000259" key="2">
    <source>
        <dbReference type="Pfam" id="PF04577"/>
    </source>
</evidence>
<dbReference type="Gene3D" id="1.25.40.10">
    <property type="entry name" value="Tetratricopeptide repeat domain"/>
    <property type="match status" value="1"/>
</dbReference>